<dbReference type="SUPFAM" id="SSF63380">
    <property type="entry name" value="Riboflavin synthase domain-like"/>
    <property type="match status" value="1"/>
</dbReference>
<evidence type="ECO:0000259" key="2">
    <source>
        <dbReference type="PROSITE" id="PS51384"/>
    </source>
</evidence>
<dbReference type="SUPFAM" id="SSF52343">
    <property type="entry name" value="Ferredoxin reductase-like, C-terminal NADP-linked domain"/>
    <property type="match status" value="1"/>
</dbReference>
<dbReference type="InterPro" id="IPR001433">
    <property type="entry name" value="OxRdtase_FAD/NAD-bd"/>
</dbReference>
<reference evidence="3 4" key="1">
    <citation type="submission" date="2019-09" db="EMBL/GenBank/DDBJ databases">
        <title>Non-baumannii Acinetobacter spp. carrying blaNDM-1 isolated in China.</title>
        <authorList>
            <person name="Cui C."/>
            <person name="Chen C."/>
            <person name="Sun J."/>
            <person name="Liu Y."/>
        </authorList>
    </citation>
    <scope>NUCLEOTIDE SEQUENCE [LARGE SCALE GENOMIC DNA]</scope>
    <source>
        <strain evidence="3 4">HZE23-1</strain>
    </source>
</reference>
<organism evidence="3 4">
    <name type="scientific">Acinetobacter schindleri</name>
    <dbReference type="NCBI Taxonomy" id="108981"/>
    <lineage>
        <taxon>Bacteria</taxon>
        <taxon>Pseudomonadati</taxon>
        <taxon>Pseudomonadota</taxon>
        <taxon>Gammaproteobacteria</taxon>
        <taxon>Moraxellales</taxon>
        <taxon>Moraxellaceae</taxon>
        <taxon>Acinetobacter</taxon>
    </lineage>
</organism>
<dbReference type="GO" id="GO:0051536">
    <property type="term" value="F:iron-sulfur cluster binding"/>
    <property type="evidence" value="ECO:0007669"/>
    <property type="project" value="InterPro"/>
</dbReference>
<dbReference type="Pfam" id="PF00175">
    <property type="entry name" value="NAD_binding_1"/>
    <property type="match status" value="1"/>
</dbReference>
<feature type="domain" description="2Fe-2S ferredoxin-type" evidence="1">
    <location>
        <begin position="260"/>
        <end position="340"/>
    </location>
</feature>
<dbReference type="InterPro" id="IPR017938">
    <property type="entry name" value="Riboflavin_synthase-like_b-brl"/>
</dbReference>
<dbReference type="SUPFAM" id="SSF54292">
    <property type="entry name" value="2Fe-2S ferredoxin-like"/>
    <property type="match status" value="1"/>
</dbReference>
<dbReference type="InterPro" id="IPR036010">
    <property type="entry name" value="2Fe-2S_ferredoxin-like_sf"/>
</dbReference>
<dbReference type="PROSITE" id="PS51085">
    <property type="entry name" value="2FE2S_FER_2"/>
    <property type="match status" value="1"/>
</dbReference>
<dbReference type="InterPro" id="IPR001041">
    <property type="entry name" value="2Fe-2S_ferredoxin-type"/>
</dbReference>
<dbReference type="Pfam" id="PF00970">
    <property type="entry name" value="FAD_binding_6"/>
    <property type="match status" value="1"/>
</dbReference>
<dbReference type="RefSeq" id="WP_163171307.1">
    <property type="nucleotide sequence ID" value="NZ_CP044463.1"/>
</dbReference>
<dbReference type="InterPro" id="IPR012675">
    <property type="entry name" value="Beta-grasp_dom_sf"/>
</dbReference>
<dbReference type="Gene3D" id="2.40.30.10">
    <property type="entry name" value="Translation factors"/>
    <property type="match status" value="1"/>
</dbReference>
<protein>
    <submittedName>
        <fullName evidence="3">Iron-sulfur cluster-binding domain-containing protein</fullName>
    </submittedName>
</protein>
<proteinExistence type="predicted"/>
<evidence type="ECO:0000313" key="3">
    <source>
        <dbReference type="EMBL" id="QIC67194.1"/>
    </source>
</evidence>
<dbReference type="AlphaFoldDB" id="A0AAE7BX92"/>
<dbReference type="Gene3D" id="3.40.50.80">
    <property type="entry name" value="Nucleotide-binding domain of ferredoxin-NADP reductase (FNR) module"/>
    <property type="match status" value="1"/>
</dbReference>
<evidence type="ECO:0000313" key="4">
    <source>
        <dbReference type="Proteomes" id="UP000503505"/>
    </source>
</evidence>
<dbReference type="Gene3D" id="3.10.20.30">
    <property type="match status" value="1"/>
</dbReference>
<accession>A0AAE7BX92</accession>
<evidence type="ECO:0000259" key="1">
    <source>
        <dbReference type="PROSITE" id="PS51085"/>
    </source>
</evidence>
<dbReference type="PRINTS" id="PR00409">
    <property type="entry name" value="PHDIOXRDTASE"/>
</dbReference>
<dbReference type="InterPro" id="IPR039261">
    <property type="entry name" value="FNR_nucleotide-bd"/>
</dbReference>
<dbReference type="PANTHER" id="PTHR47354:SF3">
    <property type="entry name" value="OXIDOREDUCTASE-RELATED"/>
    <property type="match status" value="1"/>
</dbReference>
<dbReference type="InterPro" id="IPR050415">
    <property type="entry name" value="MRET"/>
</dbReference>
<dbReference type="CDD" id="cd00207">
    <property type="entry name" value="fer2"/>
    <property type="match status" value="1"/>
</dbReference>
<dbReference type="Proteomes" id="UP000503505">
    <property type="component" value="Chromosome"/>
</dbReference>
<dbReference type="GO" id="GO:0016491">
    <property type="term" value="F:oxidoreductase activity"/>
    <property type="evidence" value="ECO:0007669"/>
    <property type="project" value="InterPro"/>
</dbReference>
<gene>
    <name evidence="3" type="ORF">FSC10_07345</name>
</gene>
<dbReference type="InterPro" id="IPR017927">
    <property type="entry name" value="FAD-bd_FR_type"/>
</dbReference>
<sequence>MTSMQSYKPHWIREDFIDFIAEKFHPTLALKKVKAEVISIQLIGSDFYKIQLRPNFNFQAKKFQPGQNVAVTLRLDGILHQRHYSVVTMLKNGDVIIAVKQQGKVSRALSSSQLGAVVELSQPQGEFTLLNSPKPILMLASGSGITAIYSLLQKAVVQFQHPIDLIYFTRDDAFHAEIKTLALMHPHLKYHHFNTVEHKQHLSLQLLNKLVPDFEQREIYACGSAAMMKTAHRIAEKLSVKSSFHSEYFQIVVDEKVKAQPVQFQRSHQEFQASSTILESAEQAGLRPTYGCRMGICNTCSCTKVSGSVKNILTGEIDHESNTPIKLCISQAVSPVVINL</sequence>
<dbReference type="PANTHER" id="PTHR47354">
    <property type="entry name" value="NADH OXIDOREDUCTASE HCR"/>
    <property type="match status" value="1"/>
</dbReference>
<dbReference type="EMBL" id="CP044463">
    <property type="protein sequence ID" value="QIC67194.1"/>
    <property type="molecule type" value="Genomic_DNA"/>
</dbReference>
<feature type="domain" description="FAD-binding FR-type" evidence="2">
    <location>
        <begin position="30"/>
        <end position="130"/>
    </location>
</feature>
<dbReference type="Pfam" id="PF00111">
    <property type="entry name" value="Fer2"/>
    <property type="match status" value="1"/>
</dbReference>
<name>A0AAE7BX92_9GAMM</name>
<dbReference type="PROSITE" id="PS51384">
    <property type="entry name" value="FAD_FR"/>
    <property type="match status" value="1"/>
</dbReference>
<dbReference type="InterPro" id="IPR008333">
    <property type="entry name" value="Cbr1-like_FAD-bd_dom"/>
</dbReference>